<dbReference type="Gene3D" id="3.30.420.10">
    <property type="entry name" value="Ribonuclease H-like superfamily/Ribonuclease H"/>
    <property type="match status" value="1"/>
</dbReference>
<dbReference type="NCBIfam" id="NF033587">
    <property type="entry name" value="transpos_IS6"/>
    <property type="match status" value="1"/>
</dbReference>
<keyword evidence="3" id="KW-0238">DNA-binding</keyword>
<evidence type="ECO:0000256" key="1">
    <source>
        <dbReference type="ARBA" id="ARBA00002286"/>
    </source>
</evidence>
<dbReference type="InterPro" id="IPR012337">
    <property type="entry name" value="RNaseH-like_sf"/>
</dbReference>
<dbReference type="PANTHER" id="PTHR35528">
    <property type="entry name" value="BLL1675 PROTEIN"/>
    <property type="match status" value="1"/>
</dbReference>
<evidence type="ECO:0000256" key="4">
    <source>
        <dbReference type="ARBA" id="ARBA00023172"/>
    </source>
</evidence>
<reference evidence="6 7" key="1">
    <citation type="submission" date="2014-07" db="EMBL/GenBank/DDBJ databases">
        <title>Draft genome of Clostridium sulfidigenes 113A isolated from sediments associated with methane hydrate from Krishna Godavari basin.</title>
        <authorList>
            <person name="Honkalas V.S."/>
            <person name="Dabir A.P."/>
            <person name="Arora P."/>
            <person name="Dhakephalkar P.K."/>
        </authorList>
    </citation>
    <scope>NUCLEOTIDE SEQUENCE [LARGE SCALE GENOMIC DNA]</scope>
    <source>
        <strain evidence="6 7">113A</strain>
    </source>
</reference>
<dbReference type="InterPro" id="IPR032874">
    <property type="entry name" value="DDE_dom"/>
</dbReference>
<evidence type="ECO:0000313" key="7">
    <source>
        <dbReference type="Proteomes" id="UP000028542"/>
    </source>
</evidence>
<dbReference type="InterPro" id="IPR003220">
    <property type="entry name" value="InsA_N_dom_Znf"/>
</dbReference>
<dbReference type="SUPFAM" id="SSF53098">
    <property type="entry name" value="Ribonuclease H-like"/>
    <property type="match status" value="1"/>
</dbReference>
<sequence length="340" mass="38853">MNKTNVKCPRCHSDQLYKFGLDKQANQKYQCKKCKRQFAPDSVSDKVKLNYPRCPKCGKATYLHHQYKHYNRYKCGDKKCNHIVVEYHNTNIDMPSSEGVTGSFTMKGMRFSLNTILTALTLYFLNNSSTRAISQFLLVTSNIKVSHVTIASWTNKFAPFFKAKADKFKAGLDLQSDDWHADETVVFINGERYYLWLAIDSETRFILAFHLTKSRSEESAFTLINEAKKFGTPSNFITDRLPSYNQAVAKLLPNTKHLAVAPMSNDITNNLIESFNKTFKAWYKAKKGFNSFEKANNLISLFIFHYNFVRPHGSLSKLTPAQVAGFNSSDSNKNSWFVAA</sequence>
<dbReference type="PANTHER" id="PTHR35528:SF3">
    <property type="entry name" value="BLL1675 PROTEIN"/>
    <property type="match status" value="1"/>
</dbReference>
<organism evidence="6 7">
    <name type="scientific">Clostridium sulfidigenes</name>
    <dbReference type="NCBI Taxonomy" id="318464"/>
    <lineage>
        <taxon>Bacteria</taxon>
        <taxon>Bacillati</taxon>
        <taxon>Bacillota</taxon>
        <taxon>Clostridia</taxon>
        <taxon>Eubacteriales</taxon>
        <taxon>Clostridiaceae</taxon>
        <taxon>Clostridium</taxon>
    </lineage>
</organism>
<name>A0A084J740_9CLOT</name>
<dbReference type="RefSeq" id="WP_035135906.1">
    <property type="nucleotide sequence ID" value="NZ_JPMD01000083.1"/>
</dbReference>
<accession>A0A084J740</accession>
<dbReference type="InterPro" id="IPR036397">
    <property type="entry name" value="RNaseH_sf"/>
</dbReference>
<dbReference type="Pfam" id="PF13610">
    <property type="entry name" value="DDE_Tnp_IS240"/>
    <property type="match status" value="1"/>
</dbReference>
<dbReference type="PROSITE" id="PS50994">
    <property type="entry name" value="INTEGRASE"/>
    <property type="match status" value="1"/>
</dbReference>
<dbReference type="InterPro" id="IPR047930">
    <property type="entry name" value="Transpos_IS6"/>
</dbReference>
<dbReference type="eggNOG" id="COG3677">
    <property type="taxonomic scope" value="Bacteria"/>
</dbReference>
<dbReference type="AlphaFoldDB" id="A0A084J740"/>
<dbReference type="Pfam" id="PF03811">
    <property type="entry name" value="Zn_ribbon_InsA"/>
    <property type="match status" value="1"/>
</dbReference>
<dbReference type="InterPro" id="IPR001584">
    <property type="entry name" value="Integrase_cat-core"/>
</dbReference>
<dbReference type="Proteomes" id="UP000028542">
    <property type="component" value="Unassembled WGS sequence"/>
</dbReference>
<dbReference type="eggNOG" id="COG3316">
    <property type="taxonomic scope" value="Bacteria"/>
</dbReference>
<protein>
    <submittedName>
        <fullName evidence="6">Integrase</fullName>
    </submittedName>
</protein>
<gene>
    <name evidence="6" type="ORF">IO99_18830</name>
</gene>
<keyword evidence="4" id="KW-0233">DNA recombination</keyword>
<keyword evidence="7" id="KW-1185">Reference proteome</keyword>
<comment type="caution">
    <text evidence="6">The sequence shown here is derived from an EMBL/GenBank/DDBJ whole genome shotgun (WGS) entry which is preliminary data.</text>
</comment>
<dbReference type="InterPro" id="IPR052183">
    <property type="entry name" value="IS_Transposase"/>
</dbReference>
<dbReference type="STRING" id="318464.IO99_18830"/>
<keyword evidence="2" id="KW-0815">Transposition</keyword>
<feature type="domain" description="Integrase catalytic" evidence="5">
    <location>
        <begin position="155"/>
        <end position="328"/>
    </location>
</feature>
<evidence type="ECO:0000256" key="3">
    <source>
        <dbReference type="ARBA" id="ARBA00023125"/>
    </source>
</evidence>
<proteinExistence type="predicted"/>
<dbReference type="EMBL" id="JPMD01000083">
    <property type="protein sequence ID" value="KEZ84774.1"/>
    <property type="molecule type" value="Genomic_DNA"/>
</dbReference>
<dbReference type="GO" id="GO:0006313">
    <property type="term" value="P:DNA transposition"/>
    <property type="evidence" value="ECO:0007669"/>
    <property type="project" value="InterPro"/>
</dbReference>
<dbReference type="GO" id="GO:0015074">
    <property type="term" value="P:DNA integration"/>
    <property type="evidence" value="ECO:0007669"/>
    <property type="project" value="InterPro"/>
</dbReference>
<dbReference type="GO" id="GO:0003677">
    <property type="term" value="F:DNA binding"/>
    <property type="evidence" value="ECO:0007669"/>
    <property type="project" value="UniProtKB-KW"/>
</dbReference>
<evidence type="ECO:0000259" key="5">
    <source>
        <dbReference type="PROSITE" id="PS50994"/>
    </source>
</evidence>
<comment type="function">
    <text evidence="1">Involved in the transposition of the insertion sequence.</text>
</comment>
<evidence type="ECO:0000313" key="6">
    <source>
        <dbReference type="EMBL" id="KEZ84774.1"/>
    </source>
</evidence>
<evidence type="ECO:0000256" key="2">
    <source>
        <dbReference type="ARBA" id="ARBA00022578"/>
    </source>
</evidence>